<proteinExistence type="predicted"/>
<organism evidence="1 2">
    <name type="scientific">Daphnia pulex</name>
    <name type="common">Water flea</name>
    <dbReference type="NCBI Taxonomy" id="6669"/>
    <lineage>
        <taxon>Eukaryota</taxon>
        <taxon>Metazoa</taxon>
        <taxon>Ecdysozoa</taxon>
        <taxon>Arthropoda</taxon>
        <taxon>Crustacea</taxon>
        <taxon>Branchiopoda</taxon>
        <taxon>Diplostraca</taxon>
        <taxon>Cladocera</taxon>
        <taxon>Anomopoda</taxon>
        <taxon>Daphniidae</taxon>
        <taxon>Daphnia</taxon>
    </lineage>
</organism>
<gene>
    <name evidence="1" type="ORF">DAPPUDRAFT_122301</name>
</gene>
<dbReference type="HOGENOM" id="CLU_1375252_0_0_1"/>
<protein>
    <submittedName>
        <fullName evidence="1">Uncharacterized protein</fullName>
    </submittedName>
</protein>
<dbReference type="EMBL" id="GL734804">
    <property type="protein sequence ID" value="EFX61303.1"/>
    <property type="molecule type" value="Genomic_DNA"/>
</dbReference>
<reference evidence="1 2" key="1">
    <citation type="journal article" date="2011" name="Science">
        <title>The ecoresponsive genome of Daphnia pulex.</title>
        <authorList>
            <person name="Colbourne J.K."/>
            <person name="Pfrender M.E."/>
            <person name="Gilbert D."/>
            <person name="Thomas W.K."/>
            <person name="Tucker A."/>
            <person name="Oakley T.H."/>
            <person name="Tokishita S."/>
            <person name="Aerts A."/>
            <person name="Arnold G.J."/>
            <person name="Basu M.K."/>
            <person name="Bauer D.J."/>
            <person name="Caceres C.E."/>
            <person name="Carmel L."/>
            <person name="Casola C."/>
            <person name="Choi J.H."/>
            <person name="Detter J.C."/>
            <person name="Dong Q."/>
            <person name="Dusheyko S."/>
            <person name="Eads B.D."/>
            <person name="Frohlich T."/>
            <person name="Geiler-Samerotte K.A."/>
            <person name="Gerlach D."/>
            <person name="Hatcher P."/>
            <person name="Jogdeo S."/>
            <person name="Krijgsveld J."/>
            <person name="Kriventseva E.V."/>
            <person name="Kultz D."/>
            <person name="Laforsch C."/>
            <person name="Lindquist E."/>
            <person name="Lopez J."/>
            <person name="Manak J.R."/>
            <person name="Muller J."/>
            <person name="Pangilinan J."/>
            <person name="Patwardhan R.P."/>
            <person name="Pitluck S."/>
            <person name="Pritham E.J."/>
            <person name="Rechtsteiner A."/>
            <person name="Rho M."/>
            <person name="Rogozin I.B."/>
            <person name="Sakarya O."/>
            <person name="Salamov A."/>
            <person name="Schaack S."/>
            <person name="Shapiro H."/>
            <person name="Shiga Y."/>
            <person name="Skalitzky C."/>
            <person name="Smith Z."/>
            <person name="Souvorov A."/>
            <person name="Sung W."/>
            <person name="Tang Z."/>
            <person name="Tsuchiya D."/>
            <person name="Tu H."/>
            <person name="Vos H."/>
            <person name="Wang M."/>
            <person name="Wolf Y.I."/>
            <person name="Yamagata H."/>
            <person name="Yamada T."/>
            <person name="Ye Y."/>
            <person name="Shaw J.R."/>
            <person name="Andrews J."/>
            <person name="Crease T.J."/>
            <person name="Tang H."/>
            <person name="Lucas S.M."/>
            <person name="Robertson H.M."/>
            <person name="Bork P."/>
            <person name="Koonin E.V."/>
            <person name="Zdobnov E.M."/>
            <person name="Grigoriev I.V."/>
            <person name="Lynch M."/>
            <person name="Boore J.L."/>
        </authorList>
    </citation>
    <scope>NUCLEOTIDE SEQUENCE [LARGE SCALE GENOMIC DNA]</scope>
</reference>
<accession>E9I3X6</accession>
<dbReference type="KEGG" id="dpx:DAPPUDRAFT_122301"/>
<evidence type="ECO:0000313" key="2">
    <source>
        <dbReference type="Proteomes" id="UP000000305"/>
    </source>
</evidence>
<dbReference type="InParanoid" id="E9I3X6"/>
<feature type="non-terminal residue" evidence="1">
    <location>
        <position position="1"/>
    </location>
</feature>
<dbReference type="AlphaFoldDB" id="E9I3X6"/>
<evidence type="ECO:0000313" key="1">
    <source>
        <dbReference type="EMBL" id="EFX61303.1"/>
    </source>
</evidence>
<keyword evidence="2" id="KW-1185">Reference proteome</keyword>
<dbReference type="Proteomes" id="UP000000305">
    <property type="component" value="Unassembled WGS sequence"/>
</dbReference>
<sequence>DYDETAPDERFISKHAIEAGMNDYWAASDYAEPGHFEAALELCNRLDPLRNCAPATTVTTAGVLYKGHDVEALLRGLLAREGLASDHLIFIGQFACAVFHVPDPDGLGMLTAQVRIYRIGENGVEYVNQVAMYKAEIEVKEAVGENKLVITPDYGHEDPIEIGFVDIDQVMRLLALSYRDDLFVHSVPRLPIVAERYQH</sequence>
<name>E9I3X6_DAPPU</name>